<evidence type="ECO:0000313" key="3">
    <source>
        <dbReference type="Proteomes" id="UP000482960"/>
    </source>
</evidence>
<dbReference type="Proteomes" id="UP000482960">
    <property type="component" value="Unassembled WGS sequence"/>
</dbReference>
<keyword evidence="1" id="KW-0812">Transmembrane</keyword>
<proteinExistence type="predicted"/>
<dbReference type="PANTHER" id="PTHR40761:SF1">
    <property type="entry name" value="CONSERVED INTEGRAL MEMBRANE ALANINE VALINE AND LEUCINE RICH PROTEIN-RELATED"/>
    <property type="match status" value="1"/>
</dbReference>
<sequence length="313" mass="31932">MTITLAVVLCIVSSVAYAAAALLQRDLSTRPLAALTAHPVWWLALVFNGVGAALHVAALRFGPLLLVQPFGLLTLVLALVFTASRQHRRLQSAEWQGLALICASLTGLLTVTDSTATASAVSPHDLPILLGALTLVIAAARLTRGRAMASIGAAVAAGVSFAGASTLAQTITIELSSGEAATRALFLATAALGMAALAGAGLLLTQLSYRDTFGPAVATSTLANPVAAALIGIILLGETVRWGFFGTAIAVVCAALAARGVAILPADPAVGGGPRDPLSARPAIARIRVRRLDVRPRNSKSMSRTRCTAAGRP</sequence>
<evidence type="ECO:0000256" key="1">
    <source>
        <dbReference type="SAM" id="Phobius"/>
    </source>
</evidence>
<dbReference type="RefSeq" id="WP_173074269.1">
    <property type="nucleotide sequence ID" value="NZ_BAABJB010000076.1"/>
</dbReference>
<dbReference type="PANTHER" id="PTHR40761">
    <property type="entry name" value="CONSERVED INTEGRAL MEMBRANE ALANINE VALINE AND LEUCINE RICH PROTEIN-RELATED"/>
    <property type="match status" value="1"/>
</dbReference>
<gene>
    <name evidence="2" type="ORF">Prum_009910</name>
</gene>
<reference evidence="2 3" key="1">
    <citation type="submission" date="2020-03" db="EMBL/GenBank/DDBJ databases">
        <title>Whole genome shotgun sequence of Phytohabitans rumicis NBRC 108638.</title>
        <authorList>
            <person name="Komaki H."/>
            <person name="Tamura T."/>
        </authorList>
    </citation>
    <scope>NUCLEOTIDE SEQUENCE [LARGE SCALE GENOMIC DNA]</scope>
    <source>
        <strain evidence="2 3">NBRC 108638</strain>
    </source>
</reference>
<comment type="caution">
    <text evidence="2">The sequence shown here is derived from an EMBL/GenBank/DDBJ whole genome shotgun (WGS) entry which is preliminary data.</text>
</comment>
<evidence type="ECO:0000313" key="2">
    <source>
        <dbReference type="EMBL" id="GFJ87349.1"/>
    </source>
</evidence>
<keyword evidence="1" id="KW-1133">Transmembrane helix</keyword>
<dbReference type="EMBL" id="BLPG01000001">
    <property type="protein sequence ID" value="GFJ87349.1"/>
    <property type="molecule type" value="Genomic_DNA"/>
</dbReference>
<feature type="transmembrane region" description="Helical" evidence="1">
    <location>
        <begin position="64"/>
        <end position="83"/>
    </location>
</feature>
<feature type="transmembrane region" description="Helical" evidence="1">
    <location>
        <begin position="242"/>
        <end position="262"/>
    </location>
</feature>
<feature type="transmembrane region" description="Helical" evidence="1">
    <location>
        <begin position="35"/>
        <end position="58"/>
    </location>
</feature>
<name>A0A6V8KYF0_9ACTN</name>
<accession>A0A6V8KYF0</accession>
<protein>
    <submittedName>
        <fullName evidence="2">Uncharacterized protein</fullName>
    </submittedName>
</protein>
<feature type="transmembrane region" description="Helical" evidence="1">
    <location>
        <begin position="216"/>
        <end position="236"/>
    </location>
</feature>
<dbReference type="NCBIfam" id="NF038012">
    <property type="entry name" value="DMT_1"/>
    <property type="match status" value="1"/>
</dbReference>
<reference evidence="2 3" key="2">
    <citation type="submission" date="2020-03" db="EMBL/GenBank/DDBJ databases">
        <authorList>
            <person name="Ichikawa N."/>
            <person name="Kimura A."/>
            <person name="Kitahashi Y."/>
            <person name="Uohara A."/>
        </authorList>
    </citation>
    <scope>NUCLEOTIDE SEQUENCE [LARGE SCALE GENOMIC DNA]</scope>
    <source>
        <strain evidence="2 3">NBRC 108638</strain>
    </source>
</reference>
<dbReference type="AlphaFoldDB" id="A0A6V8KYF0"/>
<feature type="transmembrane region" description="Helical" evidence="1">
    <location>
        <begin position="149"/>
        <end position="172"/>
    </location>
</feature>
<organism evidence="2 3">
    <name type="scientific">Phytohabitans rumicis</name>
    <dbReference type="NCBI Taxonomy" id="1076125"/>
    <lineage>
        <taxon>Bacteria</taxon>
        <taxon>Bacillati</taxon>
        <taxon>Actinomycetota</taxon>
        <taxon>Actinomycetes</taxon>
        <taxon>Micromonosporales</taxon>
        <taxon>Micromonosporaceae</taxon>
    </lineage>
</organism>
<feature type="transmembrane region" description="Helical" evidence="1">
    <location>
        <begin position="6"/>
        <end position="23"/>
    </location>
</feature>
<keyword evidence="3" id="KW-1185">Reference proteome</keyword>
<feature type="transmembrane region" description="Helical" evidence="1">
    <location>
        <begin position="184"/>
        <end position="204"/>
    </location>
</feature>
<keyword evidence="1" id="KW-0472">Membrane</keyword>